<feature type="compositionally biased region" description="Basic and acidic residues" evidence="3">
    <location>
        <begin position="1"/>
        <end position="12"/>
    </location>
</feature>
<feature type="compositionally biased region" description="Low complexity" evidence="3">
    <location>
        <begin position="87"/>
        <end position="109"/>
    </location>
</feature>
<dbReference type="PANTHER" id="PTHR46505">
    <property type="entry name" value="OXIDOREDUCTASE NAD-BINDING DOMAIN-CONTAINING PROTEIN 1"/>
    <property type="match status" value="1"/>
</dbReference>
<dbReference type="RefSeq" id="XP_001586597.1">
    <property type="nucleotide sequence ID" value="XM_001586547.1"/>
</dbReference>
<dbReference type="KEGG" id="ssl:SS1G_12584"/>
<dbReference type="OrthoDB" id="436496at2759"/>
<feature type="region of interest" description="Disordered" evidence="3">
    <location>
        <begin position="219"/>
        <end position="270"/>
    </location>
</feature>
<feature type="region of interest" description="Disordered" evidence="3">
    <location>
        <begin position="1"/>
        <end position="58"/>
    </location>
</feature>
<organism evidence="5 6">
    <name type="scientific">Sclerotinia sclerotiorum (strain ATCC 18683 / 1980 / Ss-1)</name>
    <name type="common">White mold</name>
    <name type="synonym">Whetzelinia sclerotiorum</name>
    <dbReference type="NCBI Taxonomy" id="665079"/>
    <lineage>
        <taxon>Eukaryota</taxon>
        <taxon>Fungi</taxon>
        <taxon>Dikarya</taxon>
        <taxon>Ascomycota</taxon>
        <taxon>Pezizomycotina</taxon>
        <taxon>Leotiomycetes</taxon>
        <taxon>Helotiales</taxon>
        <taxon>Sclerotiniaceae</taxon>
        <taxon>Sclerotinia</taxon>
    </lineage>
</organism>
<feature type="compositionally biased region" description="Basic and acidic residues" evidence="3">
    <location>
        <begin position="20"/>
        <end position="58"/>
    </location>
</feature>
<dbReference type="PROSITE" id="PS51384">
    <property type="entry name" value="FAD_FR"/>
    <property type="match status" value="1"/>
</dbReference>
<feature type="region of interest" description="Disordered" evidence="3">
    <location>
        <begin position="75"/>
        <end position="111"/>
    </location>
</feature>
<dbReference type="InterPro" id="IPR017927">
    <property type="entry name" value="FAD-bd_FR_type"/>
</dbReference>
<dbReference type="PANTHER" id="PTHR46505:SF1">
    <property type="entry name" value="OXIDOREDUCTASE NAD-BINDING DOMAIN-CONTAINING PROTEIN 1"/>
    <property type="match status" value="1"/>
</dbReference>
<dbReference type="AlphaFoldDB" id="A0A1D9Q6S6"/>
<evidence type="ECO:0000256" key="2">
    <source>
        <dbReference type="ARBA" id="ARBA00023027"/>
    </source>
</evidence>
<dbReference type="VEuPathDB" id="FungiDB:sscle_06g053690"/>
<dbReference type="Gene3D" id="3.40.50.80">
    <property type="entry name" value="Nucleotide-binding domain of ferredoxin-NADP reductase (FNR) module"/>
    <property type="match status" value="1"/>
</dbReference>
<name>A0A1D9Q6S6_SCLS1</name>
<dbReference type="Proteomes" id="UP000177798">
    <property type="component" value="Chromosome 6"/>
</dbReference>
<reference evidence="6" key="1">
    <citation type="journal article" date="2017" name="Genome Biol. Evol.">
        <title>The complete genome sequence of the phytopathogenic fungus Sclerotinia sclerotiorum reveals insights into the genome architecture of broad host range pathogens.</title>
        <authorList>
            <person name="Derbyshire M."/>
            <person name="Denton-Giles M."/>
            <person name="Hegedus D."/>
            <person name="Seifbarghy S."/>
            <person name="Rollins J."/>
            <person name="van Kan J."/>
            <person name="Seidl M.F."/>
            <person name="Faino L."/>
            <person name="Mbengue M."/>
            <person name="Navaud O."/>
            <person name="Raffaele S."/>
            <person name="Hammond-Kosack K."/>
            <person name="Heard S."/>
            <person name="Oliver R."/>
        </authorList>
    </citation>
    <scope>NUCLEOTIDE SEQUENCE [LARGE SCALE GENOMIC DNA]</scope>
    <source>
        <strain evidence="6">ATCC 18683 / 1980 / Ss-1</strain>
    </source>
</reference>
<evidence type="ECO:0000256" key="3">
    <source>
        <dbReference type="SAM" id="MobiDB-lite"/>
    </source>
</evidence>
<feature type="domain" description="FAD-binding FR-type" evidence="4">
    <location>
        <begin position="57"/>
        <end position="220"/>
    </location>
</feature>
<feature type="compositionally biased region" description="Low complexity" evidence="3">
    <location>
        <begin position="219"/>
        <end position="242"/>
    </location>
</feature>
<feature type="compositionally biased region" description="Low complexity" evidence="3">
    <location>
        <begin position="134"/>
        <end position="152"/>
    </location>
</feature>
<protein>
    <recommendedName>
        <fullName evidence="4">FAD-binding FR-type domain-containing protein</fullName>
    </recommendedName>
</protein>
<dbReference type="GO" id="GO:0016491">
    <property type="term" value="F:oxidoreductase activity"/>
    <property type="evidence" value="ECO:0007669"/>
    <property type="project" value="UniProtKB-KW"/>
</dbReference>
<accession>A0A1D9Q6S6</accession>
<dbReference type="InterPro" id="IPR052128">
    <property type="entry name" value="Oxidoreductase_NAD-binding"/>
</dbReference>
<evidence type="ECO:0000313" key="5">
    <source>
        <dbReference type="EMBL" id="APA10599.1"/>
    </source>
</evidence>
<dbReference type="SUPFAM" id="SSF52343">
    <property type="entry name" value="Ferredoxin reductase-like, C-terminal NADP-linked domain"/>
    <property type="match status" value="1"/>
</dbReference>
<dbReference type="EMBL" id="CP017819">
    <property type="protein sequence ID" value="APA10599.1"/>
    <property type="molecule type" value="Genomic_DNA"/>
</dbReference>
<feature type="region of interest" description="Disordered" evidence="3">
    <location>
        <begin position="438"/>
        <end position="463"/>
    </location>
</feature>
<keyword evidence="1" id="KW-0560">Oxidoreductase</keyword>
<sequence length="506" mass="56971">MASRSEILREESLAPAPPCDLERKKEKENENGGTEVEKEGKGYLSHIERTAIEPRDESLHNLFLTSTTPVNSTTRLFYLSPRPSPPSASTSSKSTSTSRSPTPSIQSPSKLTWKPGQWVDLYLPGIEKPGGFSITNIPPHSPSTSSPYSSHSQTFPRNTNEVEVEEAGIELAIQKPIQQEKISKQVSWLFQPPTLILNQEVKVRIGGSFTLPPSFPFISPSPSSSNPPLHSSSNNPSSKTPLQETSLKHQFNPTNPNPNPNPEKETETKTPTEIKKIIFIAGGMGINPLISMVTYIHTEISRISESNTTENLTPSNIIDEEDEISRIERTTRRKNCLENLEVKFLYSTKGTKAPFSIREEEEHEGREEKEEEILFLPRLLTLFSAHKNWDFQLFITRPFPSSSPSSTFNPSYKNITTHPRRISLRDIELALSFPPTKTITRKEVPKDEKEEESENQKENQNQTITYICGPPALTDEFTSYIQELGRRLGQGVEAMDGGRVVCERWW</sequence>
<proteinExistence type="predicted"/>
<evidence type="ECO:0000259" key="4">
    <source>
        <dbReference type="PROSITE" id="PS51384"/>
    </source>
</evidence>
<evidence type="ECO:0000256" key="1">
    <source>
        <dbReference type="ARBA" id="ARBA00023002"/>
    </source>
</evidence>
<evidence type="ECO:0000313" key="6">
    <source>
        <dbReference type="Proteomes" id="UP000177798"/>
    </source>
</evidence>
<feature type="region of interest" description="Disordered" evidence="3">
    <location>
        <begin position="134"/>
        <end position="160"/>
    </location>
</feature>
<gene>
    <name evidence="5" type="ORF">sscle_06g053690</name>
</gene>
<dbReference type="InterPro" id="IPR039261">
    <property type="entry name" value="FNR_nucleotide-bd"/>
</dbReference>
<keyword evidence="2" id="KW-0520">NAD</keyword>